<accession>A0ACC1X6S9</accession>
<gene>
    <name evidence="1" type="ORF">OWV82_020621</name>
</gene>
<protein>
    <submittedName>
        <fullName evidence="1">Lipid phosphate phosphatase 2-like</fullName>
    </submittedName>
</protein>
<sequence length="372" mass="42439">MPWWDLSSLPPVRSLRSICQDYVSQRLHTSANSNHWFTAVEFPLIEHLEEEYRMMEVQHGMHTVKSHGAIVAKRHMHDWLIFLLLAVIEIILNSIRPFYRFVGKDMLTDLKYPFKNNTVPVWAVPVYSVLLPIVIFLIVYFRRRDVYDLHHAVLGLLYSNLVTAVITDSIKLTVGRPRPNFFWRCFPDGIAVFDHLGNVICHGDEKIVNEGHKSFPSGHTSVSFAGMVYLSLYISGKIQAFDGRGHVAKLCLVFLPILAAALVGVSRVDDYWHHWQDVFAGGLLGLAVATFCYLQFFPPPHHIQGWGPYAYFHLVNERAHTHAASSVNPHTGHTMQSEITHELEERNHNRYTGLQSASGSNSLLNDEEYGRT</sequence>
<proteinExistence type="predicted"/>
<evidence type="ECO:0000313" key="2">
    <source>
        <dbReference type="Proteomes" id="UP001164539"/>
    </source>
</evidence>
<comment type="caution">
    <text evidence="1">The sequence shown here is derived from an EMBL/GenBank/DDBJ whole genome shotgun (WGS) entry which is preliminary data.</text>
</comment>
<name>A0ACC1X6S9_MELAZ</name>
<evidence type="ECO:0000313" key="1">
    <source>
        <dbReference type="EMBL" id="KAJ4707047.1"/>
    </source>
</evidence>
<dbReference type="EMBL" id="CM051404">
    <property type="protein sequence ID" value="KAJ4707047.1"/>
    <property type="molecule type" value="Genomic_DNA"/>
</dbReference>
<organism evidence="1 2">
    <name type="scientific">Melia azedarach</name>
    <name type="common">Chinaberry tree</name>
    <dbReference type="NCBI Taxonomy" id="155640"/>
    <lineage>
        <taxon>Eukaryota</taxon>
        <taxon>Viridiplantae</taxon>
        <taxon>Streptophyta</taxon>
        <taxon>Embryophyta</taxon>
        <taxon>Tracheophyta</taxon>
        <taxon>Spermatophyta</taxon>
        <taxon>Magnoliopsida</taxon>
        <taxon>eudicotyledons</taxon>
        <taxon>Gunneridae</taxon>
        <taxon>Pentapetalae</taxon>
        <taxon>rosids</taxon>
        <taxon>malvids</taxon>
        <taxon>Sapindales</taxon>
        <taxon>Meliaceae</taxon>
        <taxon>Melia</taxon>
    </lineage>
</organism>
<reference evidence="1 2" key="1">
    <citation type="journal article" date="2023" name="Science">
        <title>Complex scaffold remodeling in plant triterpene biosynthesis.</title>
        <authorList>
            <person name="De La Pena R."/>
            <person name="Hodgson H."/>
            <person name="Liu J.C."/>
            <person name="Stephenson M.J."/>
            <person name="Martin A.C."/>
            <person name="Owen C."/>
            <person name="Harkess A."/>
            <person name="Leebens-Mack J."/>
            <person name="Jimenez L.E."/>
            <person name="Osbourn A."/>
            <person name="Sattely E.S."/>
        </authorList>
    </citation>
    <scope>NUCLEOTIDE SEQUENCE [LARGE SCALE GENOMIC DNA]</scope>
    <source>
        <strain evidence="2">cv. JPN11</strain>
        <tissue evidence="1">Leaf</tissue>
    </source>
</reference>
<dbReference type="Proteomes" id="UP001164539">
    <property type="component" value="Chromosome 11"/>
</dbReference>
<keyword evidence="2" id="KW-1185">Reference proteome</keyword>